<dbReference type="KEGG" id="lmat:92517296"/>
<evidence type="ECO:0000259" key="2">
    <source>
        <dbReference type="Pfam" id="PF00849"/>
    </source>
</evidence>
<organism evidence="3 4">
    <name type="scientific">Leishmania martiniquensis</name>
    <dbReference type="NCBI Taxonomy" id="1580590"/>
    <lineage>
        <taxon>Eukaryota</taxon>
        <taxon>Discoba</taxon>
        <taxon>Euglenozoa</taxon>
        <taxon>Kinetoplastea</taxon>
        <taxon>Metakinetoplastina</taxon>
        <taxon>Trypanosomatida</taxon>
        <taxon>Trypanosomatidae</taxon>
        <taxon>Leishmaniinae</taxon>
        <taxon>Leishmania</taxon>
    </lineage>
</organism>
<dbReference type="GO" id="GO:0000455">
    <property type="term" value="P:enzyme-directed rRNA pseudouridine synthesis"/>
    <property type="evidence" value="ECO:0007669"/>
    <property type="project" value="TreeGrafter"/>
</dbReference>
<dbReference type="PROSITE" id="PS01129">
    <property type="entry name" value="PSI_RLU"/>
    <property type="match status" value="1"/>
</dbReference>
<feature type="compositionally biased region" description="Basic and acidic residues" evidence="1">
    <location>
        <begin position="1443"/>
        <end position="1459"/>
    </location>
</feature>
<dbReference type="PANTHER" id="PTHR21600">
    <property type="entry name" value="MITOCHONDRIAL RNA PSEUDOURIDINE SYNTHASE"/>
    <property type="match status" value="1"/>
</dbReference>
<dbReference type="GeneID" id="92517296"/>
<dbReference type="EMBL" id="JAFEUZ010000004">
    <property type="protein sequence ID" value="KAG5487459.1"/>
    <property type="molecule type" value="Genomic_DNA"/>
</dbReference>
<dbReference type="InterPro" id="IPR050188">
    <property type="entry name" value="RluA_PseudoU_synthase"/>
</dbReference>
<accession>A0A836KUA8</accession>
<dbReference type="Gene3D" id="3.30.2350.10">
    <property type="entry name" value="Pseudouridine synthase"/>
    <property type="match status" value="1"/>
</dbReference>
<dbReference type="GO" id="GO:0003723">
    <property type="term" value="F:RNA binding"/>
    <property type="evidence" value="ECO:0007669"/>
    <property type="project" value="InterPro"/>
</dbReference>
<feature type="region of interest" description="Disordered" evidence="1">
    <location>
        <begin position="1428"/>
        <end position="1459"/>
    </location>
</feature>
<dbReference type="InterPro" id="IPR006145">
    <property type="entry name" value="PsdUridine_synth_RsuA/RluA"/>
</dbReference>
<reference evidence="4" key="2">
    <citation type="journal article" date="2021" name="Sci. Data">
        <title>Chromosome-scale genome sequencing, assembly and annotation of six genomes from subfamily Leishmaniinae.</title>
        <authorList>
            <person name="Almutairi H."/>
            <person name="Urbaniak M.D."/>
            <person name="Bates M.D."/>
            <person name="Jariyapan N."/>
            <person name="Kwakye-Nuako G."/>
            <person name="Thomaz Soccol V."/>
            <person name="Al-Salem W.S."/>
            <person name="Dillon R.J."/>
            <person name="Bates P.A."/>
            <person name="Gatherer D."/>
        </authorList>
    </citation>
    <scope>NUCLEOTIDE SEQUENCE [LARGE SCALE GENOMIC DNA]</scope>
</reference>
<dbReference type="InterPro" id="IPR020103">
    <property type="entry name" value="PsdUridine_synth_cat_dom_sf"/>
</dbReference>
<comment type="caution">
    <text evidence="3">The sequence shown here is derived from an EMBL/GenBank/DDBJ whole genome shotgun (WGS) entry which is preliminary data.</text>
</comment>
<dbReference type="Proteomes" id="UP000673552">
    <property type="component" value="Unassembled WGS sequence"/>
</dbReference>
<dbReference type="GO" id="GO:0009982">
    <property type="term" value="F:pseudouridine synthase activity"/>
    <property type="evidence" value="ECO:0007669"/>
    <property type="project" value="InterPro"/>
</dbReference>
<feature type="compositionally biased region" description="Basic and acidic residues" evidence="1">
    <location>
        <begin position="171"/>
        <end position="180"/>
    </location>
</feature>
<feature type="region of interest" description="Disordered" evidence="1">
    <location>
        <begin position="812"/>
        <end position="857"/>
    </location>
</feature>
<dbReference type="SUPFAM" id="SSF55120">
    <property type="entry name" value="Pseudouridine synthase"/>
    <property type="match status" value="1"/>
</dbReference>
<feature type="region of interest" description="Disordered" evidence="1">
    <location>
        <begin position="458"/>
        <end position="479"/>
    </location>
</feature>
<feature type="region of interest" description="Disordered" evidence="1">
    <location>
        <begin position="1036"/>
        <end position="1060"/>
    </location>
</feature>
<feature type="region of interest" description="Disordered" evidence="1">
    <location>
        <begin position="31"/>
        <end position="93"/>
    </location>
</feature>
<feature type="compositionally biased region" description="Low complexity" evidence="1">
    <location>
        <begin position="181"/>
        <end position="193"/>
    </location>
</feature>
<keyword evidence="4" id="KW-1185">Reference proteome</keyword>
<evidence type="ECO:0000313" key="3">
    <source>
        <dbReference type="EMBL" id="KAG5487459.1"/>
    </source>
</evidence>
<feature type="domain" description="Pseudouridine synthase RsuA/RluA-like" evidence="2">
    <location>
        <begin position="1093"/>
        <end position="1347"/>
    </location>
</feature>
<protein>
    <recommendedName>
        <fullName evidence="2">Pseudouridine synthase RsuA/RluA-like domain-containing protein</fullName>
    </recommendedName>
</protein>
<reference evidence="4" key="1">
    <citation type="journal article" date="2021" name="Microbiol. Resour. Announc.">
        <title>LGAAP: Leishmaniinae Genome Assembly and Annotation Pipeline.</title>
        <authorList>
            <person name="Almutairi H."/>
            <person name="Urbaniak M.D."/>
            <person name="Bates M.D."/>
            <person name="Jariyapan N."/>
            <person name="Kwakye-Nuako G."/>
            <person name="Thomaz-Soccol V."/>
            <person name="Al-Salem W.S."/>
            <person name="Dillon R.J."/>
            <person name="Bates P.A."/>
            <person name="Gatherer D."/>
        </authorList>
    </citation>
    <scope>NUCLEOTIDE SEQUENCE [LARGE SCALE GENOMIC DNA]</scope>
</reference>
<gene>
    <name evidence="3" type="ORF">LSCM1_07414</name>
</gene>
<dbReference type="RefSeq" id="XP_067181391.1">
    <property type="nucleotide sequence ID" value="XM_067324784.1"/>
</dbReference>
<name>A0A836KUA8_9TRYP</name>
<dbReference type="CDD" id="cd02869">
    <property type="entry name" value="PseudoU_synth_RluA_like"/>
    <property type="match status" value="1"/>
</dbReference>
<feature type="region of interest" description="Disordered" evidence="1">
    <location>
        <begin position="171"/>
        <end position="194"/>
    </location>
</feature>
<evidence type="ECO:0000256" key="1">
    <source>
        <dbReference type="SAM" id="MobiDB-lite"/>
    </source>
</evidence>
<feature type="region of interest" description="Disordered" evidence="1">
    <location>
        <begin position="530"/>
        <end position="549"/>
    </location>
</feature>
<evidence type="ECO:0000313" key="4">
    <source>
        <dbReference type="Proteomes" id="UP000673552"/>
    </source>
</evidence>
<proteinExistence type="predicted"/>
<dbReference type="OrthoDB" id="418349at2759"/>
<dbReference type="PANTHER" id="PTHR21600:SF77">
    <property type="entry name" value="PSEUDOURIDYLATE SYNTHASE PROTEIN, PUTATIVE-RELATED"/>
    <property type="match status" value="1"/>
</dbReference>
<sequence length="1474" mass="156716">MTVSRCLKYAGCRAAASPLWALQPRRISSVHGDRHSQAASYGASQRLAGHASNSDGRRPATGRSNALQRASTEETRLSASPHRIGYGHATDRARRRSQLEDAIRAAQAFRRWCALHAPSAQAVAQTPVSATAALRPGVFSPSHAGALHRLGSGSGSVATLADIGYEERADSCSKGHHLDSSPRTAPTTSSPLTVGGAIPLTERRMLEHYATLLHGVRAAAARVATWDYHRLYATVVEELLTASAPLGGSGAISVPRSVMWQDAAASSHRGESEDATAQAERHLAEWASSWYKELQQWHSRHSAHTAAVSDAMDAEQPLLHGELWQDELDGREGVVEARAEDKSMGALLLQGEWRTAIDHLPASDVAQPSPVFGTPAELHGTSSVAPKRPSVAELFSSASVLRRHRVRWRPPPHRRSVTPSGGALRSLPRRLALAPVTPAEMRLLLHPPSPGLRVLQRSLAAEEQQSSCRERSPGDGVTASPSLRLEAAAAAEVAAGRATGAPPTCVVRLRRRLWVLQHLPRHLPASLVRFQEPRRPSQRASGGKDREVPSGAMPQAYLLRSNALEKLPWYMLCVLGEVLEVAGKDSLRIPTVLRNARTHMCAAFFFSVAADYAALHDYVHTLFLTLGSNMVARTVAAEQRERGQRASDRDGDSIVAEVEGAFAQTAIALLQPPPPEAYAAAGLSTSSFAASAMAVSFLSGSSSSLTPSASTDITGRHVVPPRVFSRLCAAAQDWRNYHLSLYCETLSQIADSDGVALRELIRVLADELHSSDTQRSEGGLEEDRFVVLAPESAAAIVTALLLQCLSQLPRGPSPPLQTAARAPHSFPSAPRTKGPHTSVGPNPRGASPSHPPQPQVLYFTAPHDKAHAVAAYFRGLFHPSFFKRVVAATEAAAAAGLNGKEQPLRGGDGAVVSAFPATSSRAADEGCGSASVLPSFVLPPAEWEHNAAARLVGRTLRRLDRYPTRTTEAFFARYIRGDDVEWKRGGEADGAVKVAAAAASSSTSVAPPLAVDLFVVDLQAATDYWYNRYRRPDLHVPPTASNPPQPEEHASPQTQPCAAAVATPTGAAAPLAADVLPDAIVVIASPPMLPHGLYVVDKPAGVNCTLHAHYPSLVYPFLTCALPWRGRGAVVSDDSHGHRDAGASPPPLPLPPSAPPACVPVLRQQGLVNRIDVGTSGVVLAARTAAALHGAVDAMIHKHHMRKTYRALVQRWPPFSSFSANTATCSDDRAAAPLFSVSPFLSPMASAAVCAPVYAAGATVASIRRRPAPSSFEAASTLSLSLSVPIARSSHPHLHQQYASLHAALQDQRHAITRYRVLEYFASAGVAYVQVELHSGRRHQIRQHFAQLGFPLLGDARYHAGVAAGHSGTTFGMHRAALHAYAIDMLVTAEGAAQGGDEEVSGRVVVQAALPADMNRALLALRQAEQSKAQRRGGRCAPSPPKRSKDESGAEGKGGRDDVCACVCGGVGKGGRGQ</sequence>
<dbReference type="InterPro" id="IPR006224">
    <property type="entry name" value="PsdUridine_synth_RluA-like_CS"/>
</dbReference>
<dbReference type="Pfam" id="PF00849">
    <property type="entry name" value="PseudoU_synth_2"/>
    <property type="match status" value="1"/>
</dbReference>